<dbReference type="SMART" id="SM00273">
    <property type="entry name" value="ENTH"/>
    <property type="match status" value="1"/>
</dbReference>
<dbReference type="KEGG" id="spao:SPAR_H02020"/>
<dbReference type="GO" id="GO:0005545">
    <property type="term" value="F:1-phosphatidylinositol binding"/>
    <property type="evidence" value="ECO:0007669"/>
    <property type="project" value="InterPro"/>
</dbReference>
<dbReference type="PANTHER" id="PTHR22951">
    <property type="entry name" value="CLATHRIN ASSEMBLY PROTEIN"/>
    <property type="match status" value="1"/>
</dbReference>
<feature type="coiled-coil region" evidence="9">
    <location>
        <begin position="295"/>
        <end position="322"/>
    </location>
</feature>
<comment type="subcellular location">
    <subcellularLocation>
        <location evidence="1">Bud neck</location>
    </subcellularLocation>
    <subcellularLocation>
        <location evidence="2">Cell membrane</location>
        <topology evidence="2">Peripheral membrane protein</topology>
        <orientation evidence="2">Cytoplasmic side</orientation>
    </subcellularLocation>
    <subcellularLocation>
        <location evidence="3">Cytoplasm</location>
    </subcellularLocation>
</comment>
<dbReference type="InterPro" id="IPR011417">
    <property type="entry name" value="ANTH_dom"/>
</dbReference>
<dbReference type="RefSeq" id="XP_033766829.1">
    <property type="nucleotide sequence ID" value="XM_033910938.1"/>
</dbReference>
<feature type="domain" description="ENTH" evidence="11">
    <location>
        <begin position="1"/>
        <end position="126"/>
    </location>
</feature>
<dbReference type="GO" id="GO:0005935">
    <property type="term" value="C:cellular bud neck"/>
    <property type="evidence" value="ECO:0007669"/>
    <property type="project" value="UniProtKB-SubCell"/>
</dbReference>
<dbReference type="VEuPathDB" id="FungiDB:SPAR_H02020"/>
<dbReference type="GO" id="GO:0006900">
    <property type="term" value="P:vesicle budding from membrane"/>
    <property type="evidence" value="ECO:0007669"/>
    <property type="project" value="TreeGrafter"/>
</dbReference>
<evidence type="ECO:0000256" key="8">
    <source>
        <dbReference type="ARBA" id="ARBA00061916"/>
    </source>
</evidence>
<evidence type="ECO:0000259" key="11">
    <source>
        <dbReference type="PROSITE" id="PS50942"/>
    </source>
</evidence>
<evidence type="ECO:0000256" key="10">
    <source>
        <dbReference type="SAM" id="MobiDB-lite"/>
    </source>
</evidence>
<dbReference type="PANTHER" id="PTHR22951:SF5">
    <property type="entry name" value="PHOSPHATIDYLINOSITOL-BINDING CLATHRIN ASSEMBLY PROTEIN LAP"/>
    <property type="match status" value="1"/>
</dbReference>
<dbReference type="CDD" id="cd16988">
    <property type="entry name" value="ANTH_N_YAP180"/>
    <property type="match status" value="1"/>
</dbReference>
<feature type="region of interest" description="Disordered" evidence="10">
    <location>
        <begin position="470"/>
        <end position="491"/>
    </location>
</feature>
<evidence type="ECO:0000313" key="12">
    <source>
        <dbReference type="RefSeq" id="XP_033766829.1"/>
    </source>
</evidence>
<evidence type="ECO:0000256" key="2">
    <source>
        <dbReference type="ARBA" id="ARBA00004413"/>
    </source>
</evidence>
<name>A0A8B8USV9_SACPA</name>
<dbReference type="InterPro" id="IPR008942">
    <property type="entry name" value="ENTH_VHS"/>
</dbReference>
<keyword evidence="4" id="KW-0963">Cytoplasm</keyword>
<keyword evidence="9" id="KW-0175">Coiled coil</keyword>
<dbReference type="Pfam" id="PF07651">
    <property type="entry name" value="ANTH"/>
    <property type="match status" value="1"/>
</dbReference>
<dbReference type="AlphaFoldDB" id="A0A8B8USV9"/>
<evidence type="ECO:0000256" key="3">
    <source>
        <dbReference type="ARBA" id="ARBA00004496"/>
    </source>
</evidence>
<evidence type="ECO:0000256" key="5">
    <source>
        <dbReference type="ARBA" id="ARBA00022583"/>
    </source>
</evidence>
<comment type="similarity">
    <text evidence="7">Belongs to the AP180 family.</text>
</comment>
<sequence length="625" mass="70229">MTTYYKLVKGATKIKSAPPKQKYLDPILLGTSNEEDFYEIVKGLDSRINDTAWTIVYKSLLVVHLMIREGSKDVALRYYSRTLEFFDIENIRGSNSSASGDMRALDRYDNYLRVRCREFGKIKKDYVRDGYRTLKLNSNNYGSSRNKQHSINVALDHVESLEVQIQALIKNKYTQFDLSNELIIFGFKLLIQDLLALYNALNEGIITLLESFFELSHHNAERTLDLYKTFVDLTEHVVRYLKSGKTAGLKIPVIKHITTKLVRSLEEHLIEDDKTHNTFVPVDGSQDNSGSTVARSTAQERLEQIREQKRILEAQLKNEQVAISPAVTTVTAAQSYNPFGTDSSMQSNTLLAGANQAQQIANNPFVPQTQPQVMNTQTGRTDSVTLNAPEYAMVQHTVNTSPLQDPGVSAQQTGYYFINNHLTPTFTGAGFGGYSVSQDTTAASNQQISQSQAGSNNPFALHNAATIATGNPTHENVLNNPFSRPNFDEQNTGMPLQQQVISNPFQNQTYNQQQQLQQQKIPLSTINSVMTTPTSMHGSMNIPQRFDKMEFQANYTQNNFQQQQQQQGYHPSATATVNPIINTTGTAQPQAVPFYSQQVQQPQQPQTQQQVLGNRYTNNVNLIDM</sequence>
<dbReference type="SUPFAM" id="SSF48464">
    <property type="entry name" value="ENTH/VHS domain"/>
    <property type="match status" value="1"/>
</dbReference>
<evidence type="ECO:0000256" key="7">
    <source>
        <dbReference type="ARBA" id="ARBA00061059"/>
    </source>
</evidence>
<comment type="function">
    <text evidence="6">Involved in endocytosis and clathrin cage assembly.</text>
</comment>
<proteinExistence type="inferred from homology"/>
<dbReference type="GO" id="GO:0005546">
    <property type="term" value="F:phosphatidylinositol-4,5-bisphosphate binding"/>
    <property type="evidence" value="ECO:0007669"/>
    <property type="project" value="TreeGrafter"/>
</dbReference>
<evidence type="ECO:0000256" key="6">
    <source>
        <dbReference type="ARBA" id="ARBA00058079"/>
    </source>
</evidence>
<evidence type="ECO:0000256" key="4">
    <source>
        <dbReference type="ARBA" id="ARBA00022490"/>
    </source>
</evidence>
<dbReference type="PROSITE" id="PS50942">
    <property type="entry name" value="ENTH"/>
    <property type="match status" value="1"/>
</dbReference>
<dbReference type="InterPro" id="IPR014712">
    <property type="entry name" value="ANTH_dom_sf"/>
</dbReference>
<dbReference type="InterPro" id="IPR013809">
    <property type="entry name" value="ENTH"/>
</dbReference>
<organism evidence="12">
    <name type="scientific">Saccharomyces paradoxus</name>
    <name type="common">Yeast</name>
    <name type="synonym">Saccharomyces douglasii</name>
    <dbReference type="NCBI Taxonomy" id="27291"/>
    <lineage>
        <taxon>Eukaryota</taxon>
        <taxon>Fungi</taxon>
        <taxon>Dikarya</taxon>
        <taxon>Ascomycota</taxon>
        <taxon>Saccharomycotina</taxon>
        <taxon>Saccharomycetes</taxon>
        <taxon>Saccharomycetales</taxon>
        <taxon>Saccharomycetaceae</taxon>
        <taxon>Saccharomyces</taxon>
    </lineage>
</organism>
<dbReference type="FunFam" id="1.20.58.150:FF:000004">
    <property type="entry name" value="ENTH domain protein"/>
    <property type="match status" value="1"/>
</dbReference>
<protein>
    <submittedName>
        <fullName evidence="12">Yap1801p</fullName>
    </submittedName>
</protein>
<reference evidence="12" key="1">
    <citation type="journal article" date="2017" name="Nat. Genet.">
        <title>Contrasting evolutionary genome dynamics between domesticated and wild yeasts.</title>
        <authorList>
            <person name="Yue J.X."/>
            <person name="Li J."/>
            <person name="Aigrain L."/>
            <person name="Hallin J."/>
            <person name="Persson K."/>
            <person name="Oliver K."/>
            <person name="Bergstrom A."/>
            <person name="Coupland P."/>
            <person name="Warringer J."/>
            <person name="Lagomarsino M.C."/>
            <person name="Fischer G."/>
            <person name="Durbin R."/>
            <person name="Liti G."/>
        </authorList>
    </citation>
    <scope>NUCLEOTIDE SEQUENCE</scope>
    <source>
        <strain evidence="12">CBS432</strain>
    </source>
</reference>
<dbReference type="Gene3D" id="1.25.40.90">
    <property type="match status" value="1"/>
</dbReference>
<dbReference type="SUPFAM" id="SSF89009">
    <property type="entry name" value="GAT-like domain"/>
    <property type="match status" value="1"/>
</dbReference>
<keyword evidence="5" id="KW-0254">Endocytosis</keyword>
<dbReference type="GO" id="GO:0072583">
    <property type="term" value="P:clathrin-dependent endocytosis"/>
    <property type="evidence" value="ECO:0007669"/>
    <property type="project" value="InterPro"/>
</dbReference>
<dbReference type="Gene3D" id="1.20.58.150">
    <property type="entry name" value="ANTH domain"/>
    <property type="match status" value="1"/>
</dbReference>
<dbReference type="GO" id="GO:0048268">
    <property type="term" value="P:clathrin coat assembly"/>
    <property type="evidence" value="ECO:0007669"/>
    <property type="project" value="InterPro"/>
</dbReference>
<dbReference type="GO" id="GO:0005905">
    <property type="term" value="C:clathrin-coated pit"/>
    <property type="evidence" value="ECO:0007669"/>
    <property type="project" value="TreeGrafter"/>
</dbReference>
<reference evidence="12" key="2">
    <citation type="submission" date="2020-01" db="EMBL/GenBank/DDBJ databases">
        <title>Population-level Yeast Reference Genomes.</title>
        <authorList>
            <person name="Yue J.-X."/>
        </authorList>
    </citation>
    <scope>NUCLEOTIDE SEQUENCE</scope>
    <source>
        <strain evidence="12">CBS432</strain>
    </source>
</reference>
<gene>
    <name evidence="12" type="primary">YAP1801</name>
    <name evidence="12" type="ORF">SPAR_H02020</name>
</gene>
<dbReference type="GeneID" id="54631137"/>
<dbReference type="GO" id="GO:0005886">
    <property type="term" value="C:plasma membrane"/>
    <property type="evidence" value="ECO:0007669"/>
    <property type="project" value="UniProtKB-SubCell"/>
</dbReference>
<evidence type="ECO:0000256" key="1">
    <source>
        <dbReference type="ARBA" id="ARBA00004266"/>
    </source>
</evidence>
<comment type="subunit">
    <text evidence="8">Interacts with PAN1 and the clathrin heavy and light chains CHC1 and CLC1.</text>
</comment>
<evidence type="ECO:0000256" key="9">
    <source>
        <dbReference type="SAM" id="Coils"/>
    </source>
</evidence>
<dbReference type="InterPro" id="IPR045192">
    <property type="entry name" value="AP180-like"/>
</dbReference>
<accession>A0A8B8USV9</accession>
<dbReference type="GO" id="GO:0030136">
    <property type="term" value="C:clathrin-coated vesicle"/>
    <property type="evidence" value="ECO:0007669"/>
    <property type="project" value="InterPro"/>
</dbReference>
<dbReference type="GO" id="GO:0032050">
    <property type="term" value="F:clathrin heavy chain binding"/>
    <property type="evidence" value="ECO:0007669"/>
    <property type="project" value="TreeGrafter"/>
</dbReference>
<dbReference type="GO" id="GO:0000149">
    <property type="term" value="F:SNARE binding"/>
    <property type="evidence" value="ECO:0007669"/>
    <property type="project" value="TreeGrafter"/>
</dbReference>
<dbReference type="OrthoDB" id="44015at2759"/>
<reference evidence="12" key="3">
    <citation type="submission" date="2025-07" db="EMBL/GenBank/DDBJ databases">
        <authorList>
            <consortium name="NCBI Genome Project"/>
        </authorList>
    </citation>
    <scope>NUCLEOTIDE SEQUENCE</scope>
    <source>
        <strain evidence="12">CBS432</strain>
    </source>
</reference>
<reference evidence="12" key="4">
    <citation type="submission" date="2025-08" db="UniProtKB">
        <authorList>
            <consortium name="RefSeq"/>
        </authorList>
    </citation>
    <scope>IDENTIFICATION</scope>
    <source>
        <strain evidence="12">CBS432</strain>
    </source>
</reference>